<sequence length="98" mass="11006">MHEPTRIPVGPLRLALDGEPDHPTLYHHRKDSRSHQEKPEEIYSRGIRHLQQLYVRLQAVHLLQYSPAGGEKEAFPAIIPSKSTPPVVTYLGVGPAAR</sequence>
<accession>A0AAV7T0F3</accession>
<organism evidence="2 3">
    <name type="scientific">Pleurodeles waltl</name>
    <name type="common">Iberian ribbed newt</name>
    <dbReference type="NCBI Taxonomy" id="8319"/>
    <lineage>
        <taxon>Eukaryota</taxon>
        <taxon>Metazoa</taxon>
        <taxon>Chordata</taxon>
        <taxon>Craniata</taxon>
        <taxon>Vertebrata</taxon>
        <taxon>Euteleostomi</taxon>
        <taxon>Amphibia</taxon>
        <taxon>Batrachia</taxon>
        <taxon>Caudata</taxon>
        <taxon>Salamandroidea</taxon>
        <taxon>Salamandridae</taxon>
        <taxon>Pleurodelinae</taxon>
        <taxon>Pleurodeles</taxon>
    </lineage>
</organism>
<comment type="caution">
    <text evidence="2">The sequence shown here is derived from an EMBL/GenBank/DDBJ whole genome shotgun (WGS) entry which is preliminary data.</text>
</comment>
<protein>
    <submittedName>
        <fullName evidence="2">Uncharacterized protein</fullName>
    </submittedName>
</protein>
<dbReference type="AlphaFoldDB" id="A0AAV7T0F3"/>
<proteinExistence type="predicted"/>
<dbReference type="Proteomes" id="UP001066276">
    <property type="component" value="Chromosome 4_1"/>
</dbReference>
<reference evidence="2" key="1">
    <citation type="journal article" date="2022" name="bioRxiv">
        <title>Sequencing and chromosome-scale assembly of the giantPleurodeles waltlgenome.</title>
        <authorList>
            <person name="Brown T."/>
            <person name="Elewa A."/>
            <person name="Iarovenko S."/>
            <person name="Subramanian E."/>
            <person name="Araus A.J."/>
            <person name="Petzold A."/>
            <person name="Susuki M."/>
            <person name="Suzuki K.-i.T."/>
            <person name="Hayashi T."/>
            <person name="Toyoda A."/>
            <person name="Oliveira C."/>
            <person name="Osipova E."/>
            <person name="Leigh N.D."/>
            <person name="Simon A."/>
            <person name="Yun M.H."/>
        </authorList>
    </citation>
    <scope>NUCLEOTIDE SEQUENCE</scope>
    <source>
        <strain evidence="2">20211129_DDA</strain>
        <tissue evidence="2">Liver</tissue>
    </source>
</reference>
<evidence type="ECO:0000256" key="1">
    <source>
        <dbReference type="SAM" id="MobiDB-lite"/>
    </source>
</evidence>
<dbReference type="EMBL" id="JANPWB010000007">
    <property type="protein sequence ID" value="KAJ1169801.1"/>
    <property type="molecule type" value="Genomic_DNA"/>
</dbReference>
<name>A0AAV7T0F3_PLEWA</name>
<evidence type="ECO:0000313" key="2">
    <source>
        <dbReference type="EMBL" id="KAJ1169801.1"/>
    </source>
</evidence>
<gene>
    <name evidence="2" type="ORF">NDU88_001691</name>
</gene>
<feature type="region of interest" description="Disordered" evidence="1">
    <location>
        <begin position="1"/>
        <end position="40"/>
    </location>
</feature>
<evidence type="ECO:0000313" key="3">
    <source>
        <dbReference type="Proteomes" id="UP001066276"/>
    </source>
</evidence>
<keyword evidence="3" id="KW-1185">Reference proteome</keyword>